<proteinExistence type="inferred from homology"/>
<dbReference type="Pfam" id="PF05726">
    <property type="entry name" value="Pirin_C"/>
    <property type="match status" value="1"/>
</dbReference>
<comment type="similarity">
    <text evidence="1 3">Belongs to the pirin family.</text>
</comment>
<dbReference type="AlphaFoldDB" id="A0A812K5M0"/>
<dbReference type="CDD" id="cd02247">
    <property type="entry name" value="cupin_pirin_C"/>
    <property type="match status" value="1"/>
</dbReference>
<comment type="caution">
    <text evidence="7">The sequence shown here is derived from an EMBL/GenBank/DDBJ whole genome shotgun (WGS) entry which is preliminary data.</text>
</comment>
<feature type="domain" description="Pirin N-terminal" evidence="5">
    <location>
        <begin position="90"/>
        <end position="161"/>
    </location>
</feature>
<dbReference type="Pfam" id="PF02678">
    <property type="entry name" value="Pirin"/>
    <property type="match status" value="1"/>
</dbReference>
<feature type="binding site" evidence="2">
    <location>
        <position position="146"/>
    </location>
    <ligand>
        <name>Fe cation</name>
        <dbReference type="ChEBI" id="CHEBI:24875"/>
    </ligand>
</feature>
<keyword evidence="8" id="KW-1185">Reference proteome</keyword>
<dbReference type="SUPFAM" id="SSF51182">
    <property type="entry name" value="RmlC-like cupins"/>
    <property type="match status" value="1"/>
</dbReference>
<dbReference type="InterPro" id="IPR003829">
    <property type="entry name" value="Pirin_N_dom"/>
</dbReference>
<comment type="cofactor">
    <cofactor evidence="2">
        <name>Fe cation</name>
        <dbReference type="ChEBI" id="CHEBI:24875"/>
    </cofactor>
    <text evidence="2">Binds 1 Fe cation per subunit.</text>
</comment>
<evidence type="ECO:0000256" key="1">
    <source>
        <dbReference type="ARBA" id="ARBA00008416"/>
    </source>
</evidence>
<evidence type="ECO:0000259" key="6">
    <source>
        <dbReference type="Pfam" id="PF05726"/>
    </source>
</evidence>
<dbReference type="InterPro" id="IPR014710">
    <property type="entry name" value="RmlC-like_jellyroll"/>
</dbReference>
<keyword evidence="2" id="KW-0408">Iron</keyword>
<organism evidence="7 8">
    <name type="scientific">Symbiodinium natans</name>
    <dbReference type="NCBI Taxonomy" id="878477"/>
    <lineage>
        <taxon>Eukaryota</taxon>
        <taxon>Sar</taxon>
        <taxon>Alveolata</taxon>
        <taxon>Dinophyceae</taxon>
        <taxon>Suessiales</taxon>
        <taxon>Symbiodiniaceae</taxon>
        <taxon>Symbiodinium</taxon>
    </lineage>
</organism>
<dbReference type="PANTHER" id="PTHR13903:SF8">
    <property type="entry name" value="PIRIN"/>
    <property type="match status" value="1"/>
</dbReference>
<evidence type="ECO:0000256" key="4">
    <source>
        <dbReference type="SAM" id="MobiDB-lite"/>
    </source>
</evidence>
<evidence type="ECO:0000256" key="3">
    <source>
        <dbReference type="RuleBase" id="RU003457"/>
    </source>
</evidence>
<reference evidence="7" key="1">
    <citation type="submission" date="2021-02" db="EMBL/GenBank/DDBJ databases">
        <authorList>
            <person name="Dougan E. K."/>
            <person name="Rhodes N."/>
            <person name="Thang M."/>
            <person name="Chan C."/>
        </authorList>
    </citation>
    <scope>NUCLEOTIDE SEQUENCE</scope>
</reference>
<protein>
    <submittedName>
        <fullName evidence="7">PIR protein</fullName>
    </submittedName>
</protein>
<dbReference type="CDD" id="cd02909">
    <property type="entry name" value="cupin_pirin_N"/>
    <property type="match status" value="1"/>
</dbReference>
<feature type="compositionally biased region" description="Basic and acidic residues" evidence="4">
    <location>
        <begin position="62"/>
        <end position="74"/>
    </location>
</feature>
<evidence type="ECO:0000259" key="5">
    <source>
        <dbReference type="Pfam" id="PF02678"/>
    </source>
</evidence>
<evidence type="ECO:0000313" key="8">
    <source>
        <dbReference type="Proteomes" id="UP000604046"/>
    </source>
</evidence>
<evidence type="ECO:0000256" key="2">
    <source>
        <dbReference type="PIRSR" id="PIRSR006232-1"/>
    </source>
</evidence>
<keyword evidence="2" id="KW-0479">Metal-binding</keyword>
<sequence>MAVNSTALDMASDLAELGTLQEVEDPPDDVWIPGKMPDAPAKSRQVLRSAFAHEQSGGGTTDVRRPIHPHSEDSAHLDPILALDDFTVALPDGFPDHAHRGFITLTYLLPSSPGGLTHEDFLGNAGTLHPGDAQWMTCGRGILHSEVPASSFFARGLQMWINLPEKEKMAAPEYLELPRARQLRAATAGVKAAVLAGEALGHHQDGPNHGPELVLLVPDGGSLWSFFHVLFFADWTSSFSRQAPWARVHYTMEPGAVLHQPIPEGHTAFIYTLAGGVVVADVVADAHHCLILSAAAGEDGVTVRTQSSEASFFLCAAKPLREPVVWQGPFVMCSEEQIRQSMLDYQCDQNGFERASSWNSRNKLRMVT</sequence>
<dbReference type="GO" id="GO:0008127">
    <property type="term" value="F:quercetin 2,3-dioxygenase activity"/>
    <property type="evidence" value="ECO:0007669"/>
    <property type="project" value="TreeGrafter"/>
</dbReference>
<name>A0A812K5M0_9DINO</name>
<dbReference type="GO" id="GO:0005634">
    <property type="term" value="C:nucleus"/>
    <property type="evidence" value="ECO:0007669"/>
    <property type="project" value="TreeGrafter"/>
</dbReference>
<dbReference type="Gene3D" id="2.60.120.10">
    <property type="entry name" value="Jelly Rolls"/>
    <property type="match status" value="1"/>
</dbReference>
<gene>
    <name evidence="7" type="primary">PIR</name>
    <name evidence="7" type="ORF">SNAT2548_LOCUS8328</name>
</gene>
<dbReference type="PANTHER" id="PTHR13903">
    <property type="entry name" value="PIRIN-RELATED"/>
    <property type="match status" value="1"/>
</dbReference>
<feature type="binding site" evidence="2">
    <location>
        <position position="144"/>
    </location>
    <ligand>
        <name>Fe cation</name>
        <dbReference type="ChEBI" id="CHEBI:24875"/>
    </ligand>
</feature>
<accession>A0A812K5M0</accession>
<feature type="domain" description="Pirin C-terminal" evidence="6">
    <location>
        <begin position="248"/>
        <end position="348"/>
    </location>
</feature>
<dbReference type="PIRSF" id="PIRSF006232">
    <property type="entry name" value="Pirin"/>
    <property type="match status" value="1"/>
</dbReference>
<dbReference type="EMBL" id="CAJNDS010000613">
    <property type="protein sequence ID" value="CAE7222776.1"/>
    <property type="molecule type" value="Genomic_DNA"/>
</dbReference>
<feature type="binding site" evidence="2">
    <location>
        <position position="97"/>
    </location>
    <ligand>
        <name>Fe cation</name>
        <dbReference type="ChEBI" id="CHEBI:24875"/>
    </ligand>
</feature>
<dbReference type="OrthoDB" id="198735at2759"/>
<feature type="region of interest" description="Disordered" evidence="4">
    <location>
        <begin position="52"/>
        <end position="74"/>
    </location>
</feature>
<dbReference type="Proteomes" id="UP000604046">
    <property type="component" value="Unassembled WGS sequence"/>
</dbReference>
<dbReference type="InterPro" id="IPR012093">
    <property type="entry name" value="Pirin"/>
</dbReference>
<dbReference type="InterPro" id="IPR011051">
    <property type="entry name" value="RmlC_Cupin_sf"/>
</dbReference>
<feature type="binding site" evidence="2">
    <location>
        <position position="99"/>
    </location>
    <ligand>
        <name>Fe cation</name>
        <dbReference type="ChEBI" id="CHEBI:24875"/>
    </ligand>
</feature>
<evidence type="ECO:0000313" key="7">
    <source>
        <dbReference type="EMBL" id="CAE7222776.1"/>
    </source>
</evidence>
<dbReference type="InterPro" id="IPR008778">
    <property type="entry name" value="Pirin_C_dom"/>
</dbReference>
<dbReference type="GO" id="GO:0046872">
    <property type="term" value="F:metal ion binding"/>
    <property type="evidence" value="ECO:0007669"/>
    <property type="project" value="UniProtKB-KW"/>
</dbReference>